<dbReference type="EMBL" id="LLXX01000077">
    <property type="protein sequence ID" value="KRR08526.1"/>
    <property type="molecule type" value="Genomic_DNA"/>
</dbReference>
<reference evidence="6 7" key="1">
    <citation type="submission" date="2014-03" db="EMBL/GenBank/DDBJ databases">
        <title>Bradyrhizobium valentinum sp. nov., isolated from effective nodules of Lupinus mariae-josephae, a lupine endemic of basic-lime soils in Eastern Spain.</title>
        <authorList>
            <person name="Duran D."/>
            <person name="Rey L."/>
            <person name="Navarro A."/>
            <person name="Busquets A."/>
            <person name="Imperial J."/>
            <person name="Ruiz-Argueso T."/>
        </authorList>
    </citation>
    <scope>NUCLEOTIDE SEQUENCE [LARGE SCALE GENOMIC DNA]</scope>
    <source>
        <strain evidence="6 7">LmjM3</strain>
    </source>
</reference>
<evidence type="ECO:0000256" key="4">
    <source>
        <dbReference type="ARBA" id="ARBA00025742"/>
    </source>
</evidence>
<dbReference type="Pfam" id="PF00149">
    <property type="entry name" value="Metallophos"/>
    <property type="match status" value="1"/>
</dbReference>
<dbReference type="InterPro" id="IPR050884">
    <property type="entry name" value="CNP_phosphodiesterase-III"/>
</dbReference>
<sequence>MTDIFTLAHLSDPHLPPLPAARLRDLAGKRVLGYLNWTRNRHKYHHREVLDALVADMQAQRPDHIAVTGDLVNLALEAEFAPAQAWLESVGTPQQVTVVPGNHDAYVRATRHHFAGTFEQYLRGDAETNGTRFPFVRRRGPLALIGVSSAVPTLPLMATGRLGRAQLDALDRHLAQMSADEAFRVLLVHHPLHSSSRMKRLTDSMALRAVLKRRGAELVLHGHDHIHSTMWLEGAGRQIPAIGVPSASALAHRHYPAAAYNLFSISREGGKWRCVQTVRGFGDHGDISELQHVRLS</sequence>
<dbReference type="InterPro" id="IPR004843">
    <property type="entry name" value="Calcineurin-like_PHP"/>
</dbReference>
<accession>A0A0R3LV55</accession>
<dbReference type="STRING" id="1518501.CQ10_13190"/>
<evidence type="ECO:0000256" key="1">
    <source>
        <dbReference type="ARBA" id="ARBA00022723"/>
    </source>
</evidence>
<evidence type="ECO:0000256" key="3">
    <source>
        <dbReference type="ARBA" id="ARBA00023004"/>
    </source>
</evidence>
<protein>
    <submittedName>
        <fullName evidence="6">Metallophosphatase</fullName>
    </submittedName>
</protein>
<organism evidence="6 7">
    <name type="scientific">Bradyrhizobium valentinum</name>
    <dbReference type="NCBI Taxonomy" id="1518501"/>
    <lineage>
        <taxon>Bacteria</taxon>
        <taxon>Pseudomonadati</taxon>
        <taxon>Pseudomonadota</taxon>
        <taxon>Alphaproteobacteria</taxon>
        <taxon>Hyphomicrobiales</taxon>
        <taxon>Nitrobacteraceae</taxon>
        <taxon>Bradyrhizobium</taxon>
    </lineage>
</organism>
<evidence type="ECO:0000313" key="6">
    <source>
        <dbReference type="EMBL" id="KRR08526.1"/>
    </source>
</evidence>
<proteinExistence type="inferred from homology"/>
<dbReference type="OrthoDB" id="9794568at2"/>
<evidence type="ECO:0000256" key="2">
    <source>
        <dbReference type="ARBA" id="ARBA00022801"/>
    </source>
</evidence>
<dbReference type="Proteomes" id="UP000051913">
    <property type="component" value="Unassembled WGS sequence"/>
</dbReference>
<name>A0A0R3LV55_9BRAD</name>
<keyword evidence="3" id="KW-0408">Iron</keyword>
<keyword evidence="7" id="KW-1185">Reference proteome</keyword>
<dbReference type="PANTHER" id="PTHR42988">
    <property type="entry name" value="PHOSPHOHYDROLASE"/>
    <property type="match status" value="1"/>
</dbReference>
<dbReference type="AlphaFoldDB" id="A0A0R3LV55"/>
<dbReference type="InterPro" id="IPR029052">
    <property type="entry name" value="Metallo-depent_PP-like"/>
</dbReference>
<dbReference type="Gene3D" id="3.60.21.10">
    <property type="match status" value="1"/>
</dbReference>
<keyword evidence="2" id="KW-0378">Hydrolase</keyword>
<dbReference type="PANTHER" id="PTHR42988:SF2">
    <property type="entry name" value="CYCLIC NUCLEOTIDE PHOSPHODIESTERASE CBUA0032-RELATED"/>
    <property type="match status" value="1"/>
</dbReference>
<feature type="domain" description="Calcineurin-like phosphoesterase" evidence="5">
    <location>
        <begin position="6"/>
        <end position="226"/>
    </location>
</feature>
<dbReference type="SUPFAM" id="SSF56300">
    <property type="entry name" value="Metallo-dependent phosphatases"/>
    <property type="match status" value="1"/>
</dbReference>
<gene>
    <name evidence="6" type="ORF">CP49_24890</name>
</gene>
<evidence type="ECO:0000313" key="7">
    <source>
        <dbReference type="Proteomes" id="UP000051913"/>
    </source>
</evidence>
<dbReference type="RefSeq" id="WP_057850591.1">
    <property type="nucleotide sequence ID" value="NZ_LLXX01000077.1"/>
</dbReference>
<dbReference type="GO" id="GO:0046872">
    <property type="term" value="F:metal ion binding"/>
    <property type="evidence" value="ECO:0007669"/>
    <property type="project" value="UniProtKB-KW"/>
</dbReference>
<keyword evidence="1" id="KW-0479">Metal-binding</keyword>
<evidence type="ECO:0000259" key="5">
    <source>
        <dbReference type="Pfam" id="PF00149"/>
    </source>
</evidence>
<comment type="caution">
    <text evidence="6">The sequence shown here is derived from an EMBL/GenBank/DDBJ whole genome shotgun (WGS) entry which is preliminary data.</text>
</comment>
<dbReference type="GO" id="GO:0016787">
    <property type="term" value="F:hydrolase activity"/>
    <property type="evidence" value="ECO:0007669"/>
    <property type="project" value="UniProtKB-KW"/>
</dbReference>
<comment type="similarity">
    <text evidence="4">Belongs to the cyclic nucleotide phosphodiesterase class-III family.</text>
</comment>